<evidence type="ECO:0000313" key="1">
    <source>
        <dbReference type="EMBL" id="MPC83119.1"/>
    </source>
</evidence>
<protein>
    <submittedName>
        <fullName evidence="1">Uncharacterized protein</fullName>
    </submittedName>
</protein>
<proteinExistence type="predicted"/>
<organism evidence="1 2">
    <name type="scientific">Portunus trituberculatus</name>
    <name type="common">Swimming crab</name>
    <name type="synonym">Neptunus trituberculatus</name>
    <dbReference type="NCBI Taxonomy" id="210409"/>
    <lineage>
        <taxon>Eukaryota</taxon>
        <taxon>Metazoa</taxon>
        <taxon>Ecdysozoa</taxon>
        <taxon>Arthropoda</taxon>
        <taxon>Crustacea</taxon>
        <taxon>Multicrustacea</taxon>
        <taxon>Malacostraca</taxon>
        <taxon>Eumalacostraca</taxon>
        <taxon>Eucarida</taxon>
        <taxon>Decapoda</taxon>
        <taxon>Pleocyemata</taxon>
        <taxon>Brachyura</taxon>
        <taxon>Eubrachyura</taxon>
        <taxon>Portunoidea</taxon>
        <taxon>Portunidae</taxon>
        <taxon>Portuninae</taxon>
        <taxon>Portunus</taxon>
    </lineage>
</organism>
<dbReference type="EMBL" id="VSRR010061581">
    <property type="protein sequence ID" value="MPC83119.1"/>
    <property type="molecule type" value="Genomic_DNA"/>
</dbReference>
<dbReference type="AlphaFoldDB" id="A0A5B7IMB8"/>
<keyword evidence="2" id="KW-1185">Reference proteome</keyword>
<dbReference type="Proteomes" id="UP000324222">
    <property type="component" value="Unassembled WGS sequence"/>
</dbReference>
<evidence type="ECO:0000313" key="2">
    <source>
        <dbReference type="Proteomes" id="UP000324222"/>
    </source>
</evidence>
<sequence length="106" mass="11939">MDSTDSSTQALLWQPPAEVFRQHAAARRCGSFTGFENISFSASSSSVSSSAISKAHFHDHHHHHSYYYYYYYYNCIAFLDSTRNVDPTNWAVHVCETACALATLHG</sequence>
<accession>A0A5B7IMB8</accession>
<reference evidence="1 2" key="1">
    <citation type="submission" date="2019-05" db="EMBL/GenBank/DDBJ databases">
        <title>Another draft genome of Portunus trituberculatus and its Hox gene families provides insights of decapod evolution.</title>
        <authorList>
            <person name="Jeong J.-H."/>
            <person name="Song I."/>
            <person name="Kim S."/>
            <person name="Choi T."/>
            <person name="Kim D."/>
            <person name="Ryu S."/>
            <person name="Kim W."/>
        </authorList>
    </citation>
    <scope>NUCLEOTIDE SEQUENCE [LARGE SCALE GENOMIC DNA]</scope>
    <source>
        <tissue evidence="1">Muscle</tissue>
    </source>
</reference>
<comment type="caution">
    <text evidence="1">The sequence shown here is derived from an EMBL/GenBank/DDBJ whole genome shotgun (WGS) entry which is preliminary data.</text>
</comment>
<name>A0A5B7IMB8_PORTR</name>
<gene>
    <name evidence="1" type="ORF">E2C01_077810</name>
</gene>